<feature type="domain" description="HTH tetR-type" evidence="6">
    <location>
        <begin position="7"/>
        <end position="67"/>
    </location>
</feature>
<dbReference type="RefSeq" id="WP_105008130.1">
    <property type="nucleotide sequence ID" value="NZ_CP025012.1"/>
</dbReference>
<dbReference type="Proteomes" id="UP000238523">
    <property type="component" value="Chromosome"/>
</dbReference>
<evidence type="ECO:0000256" key="5">
    <source>
        <dbReference type="SAM" id="MobiDB-lite"/>
    </source>
</evidence>
<keyword evidence="3" id="KW-0804">Transcription</keyword>
<dbReference type="GO" id="GO:0003700">
    <property type="term" value="F:DNA-binding transcription factor activity"/>
    <property type="evidence" value="ECO:0007669"/>
    <property type="project" value="TreeGrafter"/>
</dbReference>
<dbReference type="PROSITE" id="PS50977">
    <property type="entry name" value="HTH_TETR_2"/>
    <property type="match status" value="1"/>
</dbReference>
<feature type="region of interest" description="Disordered" evidence="5">
    <location>
        <begin position="199"/>
        <end position="222"/>
    </location>
</feature>
<organism evidence="7 8">
    <name type="scientific">Rhizobium leguminosarum</name>
    <dbReference type="NCBI Taxonomy" id="384"/>
    <lineage>
        <taxon>Bacteria</taxon>
        <taxon>Pseudomonadati</taxon>
        <taxon>Pseudomonadota</taxon>
        <taxon>Alphaproteobacteria</taxon>
        <taxon>Hyphomicrobiales</taxon>
        <taxon>Rhizobiaceae</taxon>
        <taxon>Rhizobium/Agrobacterium group</taxon>
        <taxon>Rhizobium</taxon>
    </lineage>
</organism>
<dbReference type="EMBL" id="CP025012">
    <property type="protein sequence ID" value="AUW42268.1"/>
    <property type="molecule type" value="Genomic_DNA"/>
</dbReference>
<keyword evidence="1" id="KW-0805">Transcription regulation</keyword>
<dbReference type="Pfam" id="PF00440">
    <property type="entry name" value="TetR_N"/>
    <property type="match status" value="1"/>
</dbReference>
<proteinExistence type="predicted"/>
<gene>
    <name evidence="7" type="ORF">CUJ84_Chr001897</name>
</gene>
<evidence type="ECO:0000256" key="3">
    <source>
        <dbReference type="ARBA" id="ARBA00023163"/>
    </source>
</evidence>
<dbReference type="AlphaFoldDB" id="A0A2K9Z210"/>
<dbReference type="GO" id="GO:0000976">
    <property type="term" value="F:transcription cis-regulatory region binding"/>
    <property type="evidence" value="ECO:0007669"/>
    <property type="project" value="TreeGrafter"/>
</dbReference>
<dbReference type="InterPro" id="IPR041478">
    <property type="entry name" value="TetR_C_27"/>
</dbReference>
<evidence type="ECO:0000256" key="2">
    <source>
        <dbReference type="ARBA" id="ARBA00023125"/>
    </source>
</evidence>
<dbReference type="InterPro" id="IPR001647">
    <property type="entry name" value="HTH_TetR"/>
</dbReference>
<keyword evidence="2 4" id="KW-0238">DNA-binding</keyword>
<evidence type="ECO:0000313" key="7">
    <source>
        <dbReference type="EMBL" id="AUW42268.1"/>
    </source>
</evidence>
<evidence type="ECO:0000256" key="4">
    <source>
        <dbReference type="PROSITE-ProRule" id="PRU00335"/>
    </source>
</evidence>
<evidence type="ECO:0000313" key="8">
    <source>
        <dbReference type="Proteomes" id="UP000238523"/>
    </source>
</evidence>
<dbReference type="Gene3D" id="1.10.357.10">
    <property type="entry name" value="Tetracycline Repressor, domain 2"/>
    <property type="match status" value="1"/>
</dbReference>
<accession>A0A2K9Z210</accession>
<dbReference type="InterPro" id="IPR009057">
    <property type="entry name" value="Homeodomain-like_sf"/>
</dbReference>
<dbReference type="PANTHER" id="PTHR30055">
    <property type="entry name" value="HTH-TYPE TRANSCRIPTIONAL REGULATOR RUTR"/>
    <property type="match status" value="1"/>
</dbReference>
<protein>
    <submittedName>
        <fullName evidence="7">TetR family transcriptional regulator</fullName>
    </submittedName>
</protein>
<reference evidence="7 8" key="1">
    <citation type="submission" date="2017-11" db="EMBL/GenBank/DDBJ databases">
        <title>Complete genome of Rhizobium leguminosarum Norway, an ineffective micro-symbiont.</title>
        <authorList>
            <person name="Hoffrichter A."/>
            <person name="Liang J."/>
            <person name="Brachmann A."/>
            <person name="Marin M."/>
        </authorList>
    </citation>
    <scope>NUCLEOTIDE SEQUENCE [LARGE SCALE GENOMIC DNA]</scope>
    <source>
        <strain evidence="7 8">Norway</strain>
    </source>
</reference>
<dbReference type="Pfam" id="PF17935">
    <property type="entry name" value="TetR_C_27"/>
    <property type="match status" value="1"/>
</dbReference>
<dbReference type="PANTHER" id="PTHR30055:SF151">
    <property type="entry name" value="TRANSCRIPTIONAL REGULATORY PROTEIN"/>
    <property type="match status" value="1"/>
</dbReference>
<dbReference type="InterPro" id="IPR050109">
    <property type="entry name" value="HTH-type_TetR-like_transc_reg"/>
</dbReference>
<feature type="DNA-binding region" description="H-T-H motif" evidence="4">
    <location>
        <begin position="30"/>
        <end position="49"/>
    </location>
</feature>
<evidence type="ECO:0000256" key="1">
    <source>
        <dbReference type="ARBA" id="ARBA00023015"/>
    </source>
</evidence>
<sequence>MVELEAETTRERILDVAEEHFRHIGFQKTTVADIARCLGMSSANIYRFFPSRVAIDASVCGRFFMESIKVVKSTACVCGSAQTKLAKTLTLLHQKRKTTFVEEKRVHDLMVAAAGENWEINKAHTDEVVAIIEAIIRDGTVSGEFAAEDPGREARSIMTAFTPFYHPVLVEQEVRQGNDTGARLRDQIAFFIRALGGSATDGRHPGNERELAGTASLRDLIP</sequence>
<evidence type="ECO:0000259" key="6">
    <source>
        <dbReference type="PROSITE" id="PS50977"/>
    </source>
</evidence>
<name>A0A2K9Z210_RHILE</name>
<dbReference type="SUPFAM" id="SSF46689">
    <property type="entry name" value="Homeodomain-like"/>
    <property type="match status" value="1"/>
</dbReference>
<feature type="compositionally biased region" description="Basic and acidic residues" evidence="5">
    <location>
        <begin position="201"/>
        <end position="211"/>
    </location>
</feature>